<dbReference type="AlphaFoldDB" id="A0A6S7GCL4"/>
<keyword evidence="2" id="KW-1185">Reference proteome</keyword>
<evidence type="ECO:0000313" key="2">
    <source>
        <dbReference type="Proteomes" id="UP001152795"/>
    </source>
</evidence>
<comment type="caution">
    <text evidence="1">The sequence shown here is derived from an EMBL/GenBank/DDBJ whole genome shotgun (WGS) entry which is preliminary data.</text>
</comment>
<reference evidence="1" key="1">
    <citation type="submission" date="2020-04" db="EMBL/GenBank/DDBJ databases">
        <authorList>
            <person name="Alioto T."/>
            <person name="Alioto T."/>
            <person name="Gomez Garrido J."/>
        </authorList>
    </citation>
    <scope>NUCLEOTIDE SEQUENCE</scope>
    <source>
        <strain evidence="1">A484AB</strain>
    </source>
</reference>
<evidence type="ECO:0000313" key="1">
    <source>
        <dbReference type="EMBL" id="CAB3991164.1"/>
    </source>
</evidence>
<accession>A0A6S7GCL4</accession>
<dbReference type="PANTHER" id="PTHR31511:SF12">
    <property type="entry name" value="RHO TERMINATION FACTOR N-TERMINAL DOMAIN-CONTAINING PROTEIN"/>
    <property type="match status" value="1"/>
</dbReference>
<gene>
    <name evidence="1" type="ORF">PACLA_8A003009</name>
</gene>
<dbReference type="Proteomes" id="UP001152795">
    <property type="component" value="Unassembled WGS sequence"/>
</dbReference>
<dbReference type="EMBL" id="CACRXK020001800">
    <property type="protein sequence ID" value="CAB3991164.1"/>
    <property type="molecule type" value="Genomic_DNA"/>
</dbReference>
<name>A0A6S7GCL4_PARCT</name>
<proteinExistence type="predicted"/>
<protein>
    <submittedName>
        <fullName evidence="1">Uncharacterized protein</fullName>
    </submittedName>
</protein>
<feature type="non-terminal residue" evidence="1">
    <location>
        <position position="1"/>
    </location>
</feature>
<dbReference type="OrthoDB" id="6602337at2759"/>
<dbReference type="PANTHER" id="PTHR31511">
    <property type="entry name" value="PROTEIN CBG23764"/>
    <property type="match status" value="1"/>
</dbReference>
<sequence length="613" mass="71519">YKQFIVLMHFKCFQRENIVPTTIDRFGLSLLQNLAMGVNKRMPREFTSGQRCIKDVTYRFGQFVREILNNPALVQGERQSGVVPCVIHGLSGATKLLKLETYKELSSLNSGSSDKLSVSFDVKYNCLFFTLLAQKMRENNITKDTRKNSRMSCMQSNVLKYVCCIVIDEAKKRQLRRANRQRGDETALIGELVELPSINGDNLNSNYNSVCSCESTNDDYLDETELLDLLPFLNYLVEQGSDHEDLFISKHIQEAKIKYRKNIRFRSLRVSREFDVLSLPCGGAFHKDELILIGLPSIRFRSLRVSIYVKIYLARFTKRGVRESVRLKRIAQCVKLTVTLLNAILFKESNTQSSNTQIKNFLQFPYCSWIDELYCDRIMHKEHRQNFEILHLADRIFSIWTSRRQDLKRISLKFPSKWKHFGSTSKCFPKSSRSLPKTKSTFQTFRNEVKEVREKMLESLAKFQKHGSGWRFRRVETLEIYIGKFQLLKGKGHMPLPKSIEKKKAIITMKNNDDECFKWAVTRALNLTEQNPERISKALIEHARELDWEGIEFPTPLNNIKKFEENNNIGINVFSADESQKARKRTNQWKKEQKIHLQSLSQRIRFGLRLSEA</sequence>
<organism evidence="1 2">
    <name type="scientific">Paramuricea clavata</name>
    <name type="common">Red gorgonian</name>
    <name type="synonym">Violescent sea-whip</name>
    <dbReference type="NCBI Taxonomy" id="317549"/>
    <lineage>
        <taxon>Eukaryota</taxon>
        <taxon>Metazoa</taxon>
        <taxon>Cnidaria</taxon>
        <taxon>Anthozoa</taxon>
        <taxon>Octocorallia</taxon>
        <taxon>Malacalcyonacea</taxon>
        <taxon>Plexauridae</taxon>
        <taxon>Paramuricea</taxon>
    </lineage>
</organism>